<dbReference type="KEGG" id="sect:A359_06650"/>
<dbReference type="RefSeq" id="WP_014888348.1">
    <property type="nucleotide sequence ID" value="NC_018419.1"/>
</dbReference>
<proteinExistence type="predicted"/>
<dbReference type="AlphaFoldDB" id="J3VSW6"/>
<reference evidence="1 2" key="1">
    <citation type="journal article" date="2012" name="Mol. Biol. Evol.">
        <title>Genome reduction and co-evolution between the primary and secondary bacterial symbionts of psyllids.</title>
        <authorList>
            <person name="Sloan D.B."/>
            <person name="Moran N.A."/>
        </authorList>
    </citation>
    <scope>NUCLEOTIDE SEQUENCE [LARGE SCALE GENOMIC DNA]</scope>
    <source>
        <strain evidence="1">Ceuc_S</strain>
    </source>
</reference>
<accession>J3VSW6</accession>
<keyword evidence="2" id="KW-1185">Reference proteome</keyword>
<name>J3VSW6_9ENTR</name>
<protein>
    <submittedName>
        <fullName evidence="1">Uncharacterized protein</fullName>
    </submittedName>
</protein>
<dbReference type="HOGENOM" id="CLU_2620030_0_0_6"/>
<gene>
    <name evidence="1" type="ORF">A359_06650</name>
</gene>
<evidence type="ECO:0000313" key="1">
    <source>
        <dbReference type="EMBL" id="AFP85051.1"/>
    </source>
</evidence>
<organism evidence="1 2">
    <name type="scientific">secondary endosymbiont of Ctenarytaina eucalypti</name>
    <dbReference type="NCBI Taxonomy" id="1199245"/>
    <lineage>
        <taxon>Bacteria</taxon>
        <taxon>Pseudomonadati</taxon>
        <taxon>Pseudomonadota</taxon>
        <taxon>Gammaproteobacteria</taxon>
        <taxon>Enterobacterales</taxon>
        <taxon>Enterobacteriaceae</taxon>
        <taxon>aphid secondary symbionts</taxon>
    </lineage>
</organism>
<dbReference type="Proteomes" id="UP000003936">
    <property type="component" value="Chromosome"/>
</dbReference>
<dbReference type="EMBL" id="CP003546">
    <property type="protein sequence ID" value="AFP85051.1"/>
    <property type="molecule type" value="Genomic_DNA"/>
</dbReference>
<evidence type="ECO:0000313" key="2">
    <source>
        <dbReference type="Proteomes" id="UP000003936"/>
    </source>
</evidence>
<sequence precursor="true">MKPRLFLLQTLLDLRLSFPNSDAEDEKGDGNGAIAYIVVKPLERGDRAERCSGTTGFCTFNAPNINSEHITRSQLFFI</sequence>